<proteinExistence type="inferred from homology"/>
<evidence type="ECO:0000313" key="7">
    <source>
        <dbReference type="Proteomes" id="UP000177434"/>
    </source>
</evidence>
<dbReference type="Gene3D" id="2.40.100.10">
    <property type="entry name" value="Cyclophilin-like"/>
    <property type="match status" value="1"/>
</dbReference>
<feature type="transmembrane region" description="Helical" evidence="4">
    <location>
        <begin position="14"/>
        <end position="32"/>
    </location>
</feature>
<dbReference type="PRINTS" id="PR00153">
    <property type="entry name" value="CSAPPISMRASE"/>
</dbReference>
<evidence type="ECO:0000256" key="2">
    <source>
        <dbReference type="ARBA" id="ARBA00023235"/>
    </source>
</evidence>
<keyword evidence="4" id="KW-0812">Transmembrane</keyword>
<evidence type="ECO:0000256" key="3">
    <source>
        <dbReference type="RuleBase" id="RU363019"/>
    </source>
</evidence>
<dbReference type="AlphaFoldDB" id="A0A1F4UKM6"/>
<feature type="domain" description="PPIase cyclophilin-type" evidence="5">
    <location>
        <begin position="72"/>
        <end position="205"/>
    </location>
</feature>
<reference evidence="6 7" key="1">
    <citation type="journal article" date="2016" name="Nat. Commun.">
        <title>Thousands of microbial genomes shed light on interconnected biogeochemical processes in an aquifer system.</title>
        <authorList>
            <person name="Anantharaman K."/>
            <person name="Brown C.T."/>
            <person name="Hug L.A."/>
            <person name="Sharon I."/>
            <person name="Castelle C.J."/>
            <person name="Probst A.J."/>
            <person name="Thomas B.C."/>
            <person name="Singh A."/>
            <person name="Wilkins M.J."/>
            <person name="Karaoz U."/>
            <person name="Brodie E.L."/>
            <person name="Williams K.H."/>
            <person name="Hubbard S.S."/>
            <person name="Banfield J.F."/>
        </authorList>
    </citation>
    <scope>NUCLEOTIDE SEQUENCE [LARGE SCALE GENOMIC DNA]</scope>
</reference>
<dbReference type="Pfam" id="PF00160">
    <property type="entry name" value="Pro_isomerase"/>
    <property type="match status" value="1"/>
</dbReference>
<dbReference type="EMBL" id="MEUN01000001">
    <property type="protein sequence ID" value="OGC45497.1"/>
    <property type="molecule type" value="Genomic_DNA"/>
</dbReference>
<gene>
    <name evidence="6" type="ORF">A2400_02935</name>
</gene>
<dbReference type="InterPro" id="IPR044666">
    <property type="entry name" value="Cyclophilin_A-like"/>
</dbReference>
<evidence type="ECO:0000256" key="1">
    <source>
        <dbReference type="ARBA" id="ARBA00023110"/>
    </source>
</evidence>
<dbReference type="PANTHER" id="PTHR45625">
    <property type="entry name" value="PEPTIDYL-PROLYL CIS-TRANS ISOMERASE-RELATED"/>
    <property type="match status" value="1"/>
</dbReference>
<sequence length="208" mass="22818">MGVKENLGSDNGKFLLLAFALLLVSIIIVFVMNSGMYGLSGDLLNGKSTYSEPKQVLEEEFNYAILITTIYGDIHIDLYEDLAPQNVNSLLFLMGERYYEGLTVHKVVKDFVVQMGDAKGDGTGDPGYTVEKENVVSFEDFEVGMANASQFFIVLEGADKSTLDGNYSVVGKVTQGFAVLESISKAEVNGDYRPLNDIVIKSIQIQEN</sequence>
<dbReference type="GO" id="GO:0003755">
    <property type="term" value="F:peptidyl-prolyl cis-trans isomerase activity"/>
    <property type="evidence" value="ECO:0007669"/>
    <property type="project" value="UniProtKB-UniRule"/>
</dbReference>
<dbReference type="SUPFAM" id="SSF50891">
    <property type="entry name" value="Cyclophilin-like"/>
    <property type="match status" value="1"/>
</dbReference>
<dbReference type="Proteomes" id="UP000177434">
    <property type="component" value="Unassembled WGS sequence"/>
</dbReference>
<dbReference type="PROSITE" id="PS50072">
    <property type="entry name" value="CSA_PPIASE_2"/>
    <property type="match status" value="1"/>
</dbReference>
<evidence type="ECO:0000313" key="6">
    <source>
        <dbReference type="EMBL" id="OGC45497.1"/>
    </source>
</evidence>
<keyword evidence="4" id="KW-0472">Membrane</keyword>
<protein>
    <recommendedName>
        <fullName evidence="3">Peptidyl-prolyl cis-trans isomerase</fullName>
        <shortName evidence="3">PPIase</shortName>
        <ecNumber evidence="3">5.2.1.8</ecNumber>
    </recommendedName>
</protein>
<dbReference type="PANTHER" id="PTHR45625:SF4">
    <property type="entry name" value="PEPTIDYLPROLYL ISOMERASE DOMAIN AND WD REPEAT-CONTAINING PROTEIN 1"/>
    <property type="match status" value="1"/>
</dbReference>
<dbReference type="InterPro" id="IPR002130">
    <property type="entry name" value="Cyclophilin-type_PPIase_dom"/>
</dbReference>
<keyword evidence="4" id="KW-1133">Transmembrane helix</keyword>
<comment type="catalytic activity">
    <reaction evidence="3">
        <text>[protein]-peptidylproline (omega=180) = [protein]-peptidylproline (omega=0)</text>
        <dbReference type="Rhea" id="RHEA:16237"/>
        <dbReference type="Rhea" id="RHEA-COMP:10747"/>
        <dbReference type="Rhea" id="RHEA-COMP:10748"/>
        <dbReference type="ChEBI" id="CHEBI:83833"/>
        <dbReference type="ChEBI" id="CHEBI:83834"/>
        <dbReference type="EC" id="5.2.1.8"/>
    </reaction>
</comment>
<evidence type="ECO:0000256" key="4">
    <source>
        <dbReference type="SAM" id="Phobius"/>
    </source>
</evidence>
<name>A0A1F4UKM6_9BACT</name>
<comment type="function">
    <text evidence="3">PPIases accelerate the folding of proteins. It catalyzes the cis-trans isomerization of proline imidic peptide bonds in oligopeptides.</text>
</comment>
<dbReference type="EC" id="5.2.1.8" evidence="3"/>
<dbReference type="InterPro" id="IPR029000">
    <property type="entry name" value="Cyclophilin-like_dom_sf"/>
</dbReference>
<accession>A0A1F4UKM6</accession>
<comment type="similarity">
    <text evidence="3">Belongs to the cyclophilin-type PPIase family.</text>
</comment>
<keyword evidence="2 3" id="KW-0413">Isomerase</keyword>
<organism evidence="6 7">
    <name type="scientific">candidate division WS6 bacterium RIFOXYB1_FULL_33_14</name>
    <dbReference type="NCBI Taxonomy" id="1817896"/>
    <lineage>
        <taxon>Bacteria</taxon>
        <taxon>Candidatus Dojkabacteria</taxon>
    </lineage>
</organism>
<comment type="caution">
    <text evidence="6">The sequence shown here is derived from an EMBL/GenBank/DDBJ whole genome shotgun (WGS) entry which is preliminary data.</text>
</comment>
<keyword evidence="1 3" id="KW-0697">Rotamase</keyword>
<evidence type="ECO:0000259" key="5">
    <source>
        <dbReference type="PROSITE" id="PS50072"/>
    </source>
</evidence>